<evidence type="ECO:0000256" key="5">
    <source>
        <dbReference type="ARBA" id="ARBA00023002"/>
    </source>
</evidence>
<gene>
    <name evidence="6" type="ORF">L207DRAFT_624255</name>
</gene>
<evidence type="ECO:0000256" key="1">
    <source>
        <dbReference type="ARBA" id="ARBA00009183"/>
    </source>
</evidence>
<dbReference type="AlphaFoldDB" id="A0A2J6RTH3"/>
<sequence length="492" mass="54891">MGSKIAVIGAGVTGLVTLKNLLEESFDVTAFEGRHAIGGLWKYTSDGGILSVLEMTISNKSRFEVSYTDFPYPEGSPIFPSGAEVQNYLESYAYNFDLLPHIQLQMKVLKVVRNHDDTKWTLHLRDRNGPETTDDFDKVAFCSGEWGRPKMPVSVSLFKGELIHAQQFKKPSKFKGKAVVVLGIGNNAADIATALVGHASKIYLAHRDGRPGDLAITRRVLDFRYTLNAISPIASEGFFNMVIQSLTKRASMCHQPTVSDNLCSHLEDGSIISKHNVKKFVGQNTITFTDSTTAEIDALICCTGFTRDFTLIPELRTTERDAWSEKPKSDGQPLPRLYQNIFPPSRSDSIAFLNNFNFSTGYMLIADLASMALAQVWKGNSQLPSVGEMNQQIDAHHAWLTKLVERETVHSDFVQEESWLRWCHDAAGTGINENLGYRLAGWGFWARERKLSGLLMGGVETPFAIRFFDGKRKKWAGARQAIIDVNKEVSRL</sequence>
<keyword evidence="5" id="KW-0560">Oxidoreductase</keyword>
<evidence type="ECO:0000313" key="6">
    <source>
        <dbReference type="EMBL" id="PMD41822.1"/>
    </source>
</evidence>
<dbReference type="Gene3D" id="3.50.50.60">
    <property type="entry name" value="FAD/NAD(P)-binding domain"/>
    <property type="match status" value="1"/>
</dbReference>
<dbReference type="PANTHER" id="PTHR23023">
    <property type="entry name" value="DIMETHYLANILINE MONOOXYGENASE"/>
    <property type="match status" value="1"/>
</dbReference>
<dbReference type="GO" id="GO:0004499">
    <property type="term" value="F:N,N-dimethylaniline monooxygenase activity"/>
    <property type="evidence" value="ECO:0007669"/>
    <property type="project" value="InterPro"/>
</dbReference>
<dbReference type="InterPro" id="IPR050346">
    <property type="entry name" value="FMO-like"/>
</dbReference>
<dbReference type="Proteomes" id="UP000235786">
    <property type="component" value="Unassembled WGS sequence"/>
</dbReference>
<name>A0A2J6RTH3_HYAVF</name>
<evidence type="ECO:0000313" key="7">
    <source>
        <dbReference type="Proteomes" id="UP000235786"/>
    </source>
</evidence>
<protein>
    <submittedName>
        <fullName evidence="6">FAD/NAD(P)-binding domain-containing protein</fullName>
    </submittedName>
</protein>
<dbReference type="SUPFAM" id="SSF51905">
    <property type="entry name" value="FAD/NAD(P)-binding domain"/>
    <property type="match status" value="2"/>
</dbReference>
<organism evidence="6 7">
    <name type="scientific">Hyaloscypha variabilis (strain UAMH 11265 / GT02V1 / F)</name>
    <name type="common">Meliniomyces variabilis</name>
    <dbReference type="NCBI Taxonomy" id="1149755"/>
    <lineage>
        <taxon>Eukaryota</taxon>
        <taxon>Fungi</taxon>
        <taxon>Dikarya</taxon>
        <taxon>Ascomycota</taxon>
        <taxon>Pezizomycotina</taxon>
        <taxon>Leotiomycetes</taxon>
        <taxon>Helotiales</taxon>
        <taxon>Hyaloscyphaceae</taxon>
        <taxon>Hyaloscypha</taxon>
        <taxon>Hyaloscypha variabilis</taxon>
    </lineage>
</organism>
<dbReference type="GO" id="GO:0050660">
    <property type="term" value="F:flavin adenine dinucleotide binding"/>
    <property type="evidence" value="ECO:0007669"/>
    <property type="project" value="InterPro"/>
</dbReference>
<proteinExistence type="inferred from homology"/>
<keyword evidence="4" id="KW-0521">NADP</keyword>
<reference evidence="6 7" key="1">
    <citation type="submission" date="2016-04" db="EMBL/GenBank/DDBJ databases">
        <title>A degradative enzymes factory behind the ericoid mycorrhizal symbiosis.</title>
        <authorList>
            <consortium name="DOE Joint Genome Institute"/>
            <person name="Martino E."/>
            <person name="Morin E."/>
            <person name="Grelet G."/>
            <person name="Kuo A."/>
            <person name="Kohler A."/>
            <person name="Daghino S."/>
            <person name="Barry K."/>
            <person name="Choi C."/>
            <person name="Cichocki N."/>
            <person name="Clum A."/>
            <person name="Copeland A."/>
            <person name="Hainaut M."/>
            <person name="Haridas S."/>
            <person name="Labutti K."/>
            <person name="Lindquist E."/>
            <person name="Lipzen A."/>
            <person name="Khouja H.-R."/>
            <person name="Murat C."/>
            <person name="Ohm R."/>
            <person name="Olson A."/>
            <person name="Spatafora J."/>
            <person name="Veneault-Fourrey C."/>
            <person name="Henrissat B."/>
            <person name="Grigoriev I."/>
            <person name="Martin F."/>
            <person name="Perotto S."/>
        </authorList>
    </citation>
    <scope>NUCLEOTIDE SEQUENCE [LARGE SCALE GENOMIC DNA]</scope>
    <source>
        <strain evidence="6 7">F</strain>
    </source>
</reference>
<dbReference type="OrthoDB" id="66881at2759"/>
<evidence type="ECO:0000256" key="2">
    <source>
        <dbReference type="ARBA" id="ARBA00022630"/>
    </source>
</evidence>
<evidence type="ECO:0000256" key="3">
    <source>
        <dbReference type="ARBA" id="ARBA00022827"/>
    </source>
</evidence>
<dbReference type="EMBL" id="KZ613944">
    <property type="protein sequence ID" value="PMD41822.1"/>
    <property type="molecule type" value="Genomic_DNA"/>
</dbReference>
<dbReference type="Pfam" id="PF00743">
    <property type="entry name" value="FMO-like"/>
    <property type="match status" value="1"/>
</dbReference>
<accession>A0A2J6RTH3</accession>
<dbReference type="InterPro" id="IPR000960">
    <property type="entry name" value="Flavin_mOase"/>
</dbReference>
<keyword evidence="7" id="KW-1185">Reference proteome</keyword>
<dbReference type="InterPro" id="IPR020946">
    <property type="entry name" value="Flavin_mOase-like"/>
</dbReference>
<evidence type="ECO:0000256" key="4">
    <source>
        <dbReference type="ARBA" id="ARBA00022857"/>
    </source>
</evidence>
<keyword evidence="3" id="KW-0274">FAD</keyword>
<dbReference type="InterPro" id="IPR036188">
    <property type="entry name" value="FAD/NAD-bd_sf"/>
</dbReference>
<comment type="similarity">
    <text evidence="1">Belongs to the FMO family.</text>
</comment>
<dbReference type="PRINTS" id="PR00370">
    <property type="entry name" value="FMOXYGENASE"/>
</dbReference>
<dbReference type="PIRSF" id="PIRSF000332">
    <property type="entry name" value="FMO"/>
    <property type="match status" value="1"/>
</dbReference>
<keyword evidence="2" id="KW-0285">Flavoprotein</keyword>
<dbReference type="GO" id="GO:0050661">
    <property type="term" value="F:NADP binding"/>
    <property type="evidence" value="ECO:0007669"/>
    <property type="project" value="InterPro"/>
</dbReference>